<keyword evidence="2" id="KW-0560">Oxidoreductase</keyword>
<dbReference type="AlphaFoldDB" id="A0AAW0QKL9"/>
<comment type="caution">
    <text evidence="6">The sequence shown here is derived from an EMBL/GenBank/DDBJ whole genome shotgun (WGS) entry which is preliminary data.</text>
</comment>
<dbReference type="InterPro" id="IPR045017">
    <property type="entry name" value="DECR2-like"/>
</dbReference>
<evidence type="ECO:0000256" key="3">
    <source>
        <dbReference type="ARBA" id="ARBA00026117"/>
    </source>
</evidence>
<comment type="catalytic activity">
    <reaction evidence="4">
        <text>a (2E,4E)-dienoyl-CoA + NADPH + H(+) = a 4,5-saturated-(3E)-enoyl-CoA + NADP(+)</text>
        <dbReference type="Rhea" id="RHEA:45912"/>
        <dbReference type="ChEBI" id="CHEBI:15378"/>
        <dbReference type="ChEBI" id="CHEBI:57783"/>
        <dbReference type="ChEBI" id="CHEBI:58349"/>
        <dbReference type="ChEBI" id="CHEBI:85101"/>
        <dbReference type="ChEBI" id="CHEBI:85493"/>
        <dbReference type="EC" id="1.3.1.124"/>
    </reaction>
</comment>
<organism evidence="6 7">
    <name type="scientific">Apiospora kogelbergensis</name>
    <dbReference type="NCBI Taxonomy" id="1337665"/>
    <lineage>
        <taxon>Eukaryota</taxon>
        <taxon>Fungi</taxon>
        <taxon>Dikarya</taxon>
        <taxon>Ascomycota</taxon>
        <taxon>Pezizomycotina</taxon>
        <taxon>Sordariomycetes</taxon>
        <taxon>Xylariomycetidae</taxon>
        <taxon>Amphisphaeriales</taxon>
        <taxon>Apiosporaceae</taxon>
        <taxon>Apiospora</taxon>
    </lineage>
</organism>
<dbReference type="GO" id="GO:0008670">
    <property type="term" value="F:2,4-dienoyl-CoA reductase (NADPH) activity"/>
    <property type="evidence" value="ECO:0007669"/>
    <property type="project" value="InterPro"/>
</dbReference>
<keyword evidence="1" id="KW-0521">NADP</keyword>
<gene>
    <name evidence="6" type="ORF">PG999_013606</name>
</gene>
<protein>
    <recommendedName>
        <fullName evidence="3">2,4-dienoyl-CoA reductase [(3E)-enoyl-CoA-producing]</fullName>
        <ecNumber evidence="3">1.3.1.124</ecNumber>
    </recommendedName>
</protein>
<dbReference type="EC" id="1.3.1.124" evidence="3"/>
<evidence type="ECO:0000256" key="5">
    <source>
        <dbReference type="ARBA" id="ARBA00048340"/>
    </source>
</evidence>
<dbReference type="GO" id="GO:0009062">
    <property type="term" value="P:fatty acid catabolic process"/>
    <property type="evidence" value="ECO:0007669"/>
    <property type="project" value="InterPro"/>
</dbReference>
<dbReference type="PANTHER" id="PTHR43296:SF2">
    <property type="entry name" value="PEROXISOMAL 2,4-DIENOYL-COA REDUCTASE [(3E)-ENOYL-COA-PRODUCING]"/>
    <property type="match status" value="1"/>
</dbReference>
<evidence type="ECO:0000313" key="7">
    <source>
        <dbReference type="Proteomes" id="UP001392437"/>
    </source>
</evidence>
<accession>A0AAW0QKL9</accession>
<reference evidence="6 7" key="1">
    <citation type="submission" date="2023-01" db="EMBL/GenBank/DDBJ databases">
        <title>Analysis of 21 Apiospora genomes using comparative genomics revels a genus with tremendous synthesis potential of carbohydrate active enzymes and secondary metabolites.</title>
        <authorList>
            <person name="Sorensen T."/>
        </authorList>
    </citation>
    <scope>NUCLEOTIDE SEQUENCE [LARGE SCALE GENOMIC DNA]</scope>
    <source>
        <strain evidence="6 7">CBS 117206</strain>
    </source>
</reference>
<proteinExistence type="predicted"/>
<evidence type="ECO:0000256" key="2">
    <source>
        <dbReference type="ARBA" id="ARBA00023002"/>
    </source>
</evidence>
<evidence type="ECO:0000256" key="1">
    <source>
        <dbReference type="ARBA" id="ARBA00022857"/>
    </source>
</evidence>
<comment type="catalytic activity">
    <reaction evidence="5">
        <text>a (2E,4Z)-dienoyl-CoA + NADPH + H(+) = a 4,5-saturated-(3E)-enoyl-CoA + NADP(+)</text>
        <dbReference type="Rhea" id="RHEA:61892"/>
        <dbReference type="ChEBI" id="CHEBI:15378"/>
        <dbReference type="ChEBI" id="CHEBI:57783"/>
        <dbReference type="ChEBI" id="CHEBI:58349"/>
        <dbReference type="ChEBI" id="CHEBI:85099"/>
        <dbReference type="ChEBI" id="CHEBI:85493"/>
        <dbReference type="EC" id="1.3.1.124"/>
    </reaction>
</comment>
<sequence length="319" mass="33698">MPVPRSEYLSTVWKDGIFDGRVAFITGGAGSICSAQTRALVHLGANACIIGRNVEKTEAAARDIATVREGAKVLGIGGCDVRDPESMKKAAERCVKELGAIDFVIAGAAGNFVAPISALTPNGFKTVIDIDVIGTYNTVKATMPYLIESATRNRNLEAVDMLTGGRIIYISANFHYTGMPLQAHVSAAKAAIDALMASVSLEFGPYGVTSNVIAPGAIEGTEGIARLASSKTSQADKASTVPLGRWGTCRDICDATVYLFSDAGSHVNGEILVVDGGSWRLKGGYAVGLEANMKYPDFLLKGEFSKNLKDGRKERKSKL</sequence>
<evidence type="ECO:0000256" key="4">
    <source>
        <dbReference type="ARBA" id="ARBA00048009"/>
    </source>
</evidence>
<dbReference type="Proteomes" id="UP001392437">
    <property type="component" value="Unassembled WGS sequence"/>
</dbReference>
<dbReference type="PANTHER" id="PTHR43296">
    <property type="entry name" value="PEROXISOMAL 2,4-DIENOYL-COA REDUCTASE"/>
    <property type="match status" value="1"/>
</dbReference>
<dbReference type="InterPro" id="IPR002347">
    <property type="entry name" value="SDR_fam"/>
</dbReference>
<name>A0AAW0QKL9_9PEZI</name>
<dbReference type="SUPFAM" id="SSF51735">
    <property type="entry name" value="NAD(P)-binding Rossmann-fold domains"/>
    <property type="match status" value="1"/>
</dbReference>
<dbReference type="Gene3D" id="3.40.50.720">
    <property type="entry name" value="NAD(P)-binding Rossmann-like Domain"/>
    <property type="match status" value="1"/>
</dbReference>
<keyword evidence="7" id="KW-1185">Reference proteome</keyword>
<dbReference type="InterPro" id="IPR036291">
    <property type="entry name" value="NAD(P)-bd_dom_sf"/>
</dbReference>
<evidence type="ECO:0000313" key="6">
    <source>
        <dbReference type="EMBL" id="KAK8095584.1"/>
    </source>
</evidence>
<dbReference type="GO" id="GO:0005777">
    <property type="term" value="C:peroxisome"/>
    <property type="evidence" value="ECO:0007669"/>
    <property type="project" value="TreeGrafter"/>
</dbReference>
<dbReference type="EMBL" id="JAQQWP010000011">
    <property type="protein sequence ID" value="KAK8095584.1"/>
    <property type="molecule type" value="Genomic_DNA"/>
</dbReference>
<dbReference type="Pfam" id="PF13561">
    <property type="entry name" value="adh_short_C2"/>
    <property type="match status" value="1"/>
</dbReference>
<dbReference type="PRINTS" id="PR00081">
    <property type="entry name" value="GDHRDH"/>
</dbReference>
<dbReference type="CDD" id="cd05369">
    <property type="entry name" value="TER_DECR_SDR_a"/>
    <property type="match status" value="1"/>
</dbReference>